<accession>A0ABW7QZX5</accession>
<dbReference type="Proteomes" id="UP001610818">
    <property type="component" value="Unassembled WGS sequence"/>
</dbReference>
<sequence>MSTAEIRAHSIEAALAYLDAFESGDVEKMSDVLTADVVHTLAMSFDGGVEPSMVFVGRDEVLGFFRGMLPQVSRRDVIDRRVTVSADGDVVFVEAVGDAVLADSGAPYRNVYVFKFECADGRVRRLTEYANPVSAHKALNVPLG</sequence>
<evidence type="ECO:0000313" key="2">
    <source>
        <dbReference type="EMBL" id="MFH8550572.1"/>
    </source>
</evidence>
<keyword evidence="3" id="KW-1185">Reference proteome</keyword>
<evidence type="ECO:0000313" key="3">
    <source>
        <dbReference type="Proteomes" id="UP001610818"/>
    </source>
</evidence>
<feature type="domain" description="SnoaL-like" evidence="1">
    <location>
        <begin position="16"/>
        <end position="125"/>
    </location>
</feature>
<dbReference type="InterPro" id="IPR032710">
    <property type="entry name" value="NTF2-like_dom_sf"/>
</dbReference>
<reference evidence="2 3" key="1">
    <citation type="submission" date="2024-10" db="EMBL/GenBank/DDBJ databases">
        <title>The Natural Products Discovery Center: Release of the First 8490 Sequenced Strains for Exploring Actinobacteria Biosynthetic Diversity.</title>
        <authorList>
            <person name="Kalkreuter E."/>
            <person name="Kautsar S.A."/>
            <person name="Yang D."/>
            <person name="Bader C.D."/>
            <person name="Teijaro C.N."/>
            <person name="Fluegel L."/>
            <person name="Davis C.M."/>
            <person name="Simpson J.R."/>
            <person name="Lauterbach L."/>
            <person name="Steele A.D."/>
            <person name="Gui C."/>
            <person name="Meng S."/>
            <person name="Li G."/>
            <person name="Viehrig K."/>
            <person name="Ye F."/>
            <person name="Su P."/>
            <person name="Kiefer A.F."/>
            <person name="Nichols A."/>
            <person name="Cepeda A.J."/>
            <person name="Yan W."/>
            <person name="Fan B."/>
            <person name="Jiang Y."/>
            <person name="Adhikari A."/>
            <person name="Zheng C.-J."/>
            <person name="Schuster L."/>
            <person name="Cowan T.M."/>
            <person name="Smanski M.J."/>
            <person name="Chevrette M.G."/>
            <person name="De Carvalho L.P.S."/>
            <person name="Shen B."/>
        </authorList>
    </citation>
    <scope>NUCLEOTIDE SEQUENCE [LARGE SCALE GENOMIC DNA]</scope>
    <source>
        <strain evidence="2 3">NPDC017990</strain>
    </source>
</reference>
<organism evidence="2 3">
    <name type="scientific">Streptomyces longisporoflavus</name>
    <dbReference type="NCBI Taxonomy" id="28044"/>
    <lineage>
        <taxon>Bacteria</taxon>
        <taxon>Bacillati</taxon>
        <taxon>Actinomycetota</taxon>
        <taxon>Actinomycetes</taxon>
        <taxon>Kitasatosporales</taxon>
        <taxon>Streptomycetaceae</taxon>
        <taxon>Streptomyces</taxon>
    </lineage>
</organism>
<dbReference type="InterPro" id="IPR037401">
    <property type="entry name" value="SnoaL-like"/>
</dbReference>
<name>A0ABW7QZX5_9ACTN</name>
<evidence type="ECO:0000259" key="1">
    <source>
        <dbReference type="Pfam" id="PF12680"/>
    </source>
</evidence>
<protein>
    <submittedName>
        <fullName evidence="2">Nuclear transport factor 2 family protein</fullName>
    </submittedName>
</protein>
<dbReference type="SUPFAM" id="SSF54427">
    <property type="entry name" value="NTF2-like"/>
    <property type="match status" value="1"/>
</dbReference>
<proteinExistence type="predicted"/>
<dbReference type="RefSeq" id="WP_397717098.1">
    <property type="nucleotide sequence ID" value="NZ_JBIRGN010000008.1"/>
</dbReference>
<dbReference type="Pfam" id="PF12680">
    <property type="entry name" value="SnoaL_2"/>
    <property type="match status" value="1"/>
</dbReference>
<gene>
    <name evidence="2" type="ORF">ACH4F9_36835</name>
</gene>
<dbReference type="EMBL" id="JBIRGQ010000008">
    <property type="protein sequence ID" value="MFH8550572.1"/>
    <property type="molecule type" value="Genomic_DNA"/>
</dbReference>
<dbReference type="Gene3D" id="3.10.450.50">
    <property type="match status" value="1"/>
</dbReference>
<comment type="caution">
    <text evidence="2">The sequence shown here is derived from an EMBL/GenBank/DDBJ whole genome shotgun (WGS) entry which is preliminary data.</text>
</comment>